<dbReference type="PANTHER" id="PTHR11070:SF17">
    <property type="entry name" value="DNA HELICASE IV"/>
    <property type="match status" value="1"/>
</dbReference>
<dbReference type="InterPro" id="IPR048228">
    <property type="entry name" value="HelD_bacillota"/>
</dbReference>
<evidence type="ECO:0000256" key="4">
    <source>
        <dbReference type="ARBA" id="ARBA00022840"/>
    </source>
</evidence>
<name>A0ABS5NXV1_9BACI</name>
<dbReference type="SUPFAM" id="SSF52540">
    <property type="entry name" value="P-loop containing nucleoside triphosphate hydrolases"/>
    <property type="match status" value="1"/>
</dbReference>
<evidence type="ECO:0000256" key="3">
    <source>
        <dbReference type="ARBA" id="ARBA00022806"/>
    </source>
</evidence>
<dbReference type="NCBIfam" id="NF041464">
    <property type="entry name" value="HelD_BACSU"/>
    <property type="match status" value="1"/>
</dbReference>
<keyword evidence="4 5" id="KW-0067">ATP-binding</keyword>
<dbReference type="InterPro" id="IPR027785">
    <property type="entry name" value="UvrD-like_helicase_C"/>
</dbReference>
<comment type="caution">
    <text evidence="7">The sequence shown here is derived from an EMBL/GenBank/DDBJ whole genome shotgun (WGS) entry which is preliminary data.</text>
</comment>
<evidence type="ECO:0000259" key="6">
    <source>
        <dbReference type="PROSITE" id="PS51198"/>
    </source>
</evidence>
<protein>
    <submittedName>
        <fullName evidence="7">AAA family ATPase</fullName>
    </submittedName>
</protein>
<evidence type="ECO:0000313" key="8">
    <source>
        <dbReference type="Proteomes" id="UP000681027"/>
    </source>
</evidence>
<keyword evidence="1 5" id="KW-0547">Nucleotide-binding</keyword>
<dbReference type="InterPro" id="IPR014016">
    <property type="entry name" value="UvrD-like_ATP-bd"/>
</dbReference>
<feature type="domain" description="UvrD-like helicase ATP-binding" evidence="6">
    <location>
        <begin position="198"/>
        <end position="595"/>
    </location>
</feature>
<evidence type="ECO:0000256" key="2">
    <source>
        <dbReference type="ARBA" id="ARBA00022801"/>
    </source>
</evidence>
<keyword evidence="2 5" id="KW-0378">Hydrolase</keyword>
<dbReference type="InterPro" id="IPR000212">
    <property type="entry name" value="DNA_helicase_UvrD/REP"/>
</dbReference>
<dbReference type="PANTHER" id="PTHR11070">
    <property type="entry name" value="UVRD / RECB / PCRA DNA HELICASE FAMILY MEMBER"/>
    <property type="match status" value="1"/>
</dbReference>
<proteinExistence type="predicted"/>
<keyword evidence="8" id="KW-1185">Reference proteome</keyword>
<dbReference type="EMBL" id="JAGYPM010000005">
    <property type="protein sequence ID" value="MBS4192672.1"/>
    <property type="molecule type" value="Genomic_DNA"/>
</dbReference>
<gene>
    <name evidence="7" type="ORF">KHA94_21255</name>
</gene>
<evidence type="ECO:0000313" key="7">
    <source>
        <dbReference type="EMBL" id="MBS4192672.1"/>
    </source>
</evidence>
<dbReference type="Pfam" id="PF00580">
    <property type="entry name" value="UvrD-helicase"/>
    <property type="match status" value="1"/>
</dbReference>
<dbReference type="Pfam" id="PF13538">
    <property type="entry name" value="UvrD_C_2"/>
    <property type="match status" value="1"/>
</dbReference>
<accession>A0ABS5NXV1</accession>
<organism evidence="7 8">
    <name type="scientific">Cytobacillus citreus</name>
    <dbReference type="NCBI Taxonomy" id="2833586"/>
    <lineage>
        <taxon>Bacteria</taxon>
        <taxon>Bacillati</taxon>
        <taxon>Bacillota</taxon>
        <taxon>Bacilli</taxon>
        <taxon>Bacillales</taxon>
        <taxon>Bacillaceae</taxon>
        <taxon>Cytobacillus</taxon>
    </lineage>
</organism>
<dbReference type="Gene3D" id="3.40.50.300">
    <property type="entry name" value="P-loop containing nucleotide triphosphate hydrolases"/>
    <property type="match status" value="2"/>
</dbReference>
<dbReference type="Proteomes" id="UP000681027">
    <property type="component" value="Unassembled WGS sequence"/>
</dbReference>
<evidence type="ECO:0000256" key="1">
    <source>
        <dbReference type="ARBA" id="ARBA00022741"/>
    </source>
</evidence>
<dbReference type="PROSITE" id="PS51198">
    <property type="entry name" value="UVRD_HELICASE_ATP_BIND"/>
    <property type="match status" value="1"/>
</dbReference>
<evidence type="ECO:0000256" key="5">
    <source>
        <dbReference type="PROSITE-ProRule" id="PRU00560"/>
    </source>
</evidence>
<dbReference type="InterPro" id="IPR027417">
    <property type="entry name" value="P-loop_NTPase"/>
</dbReference>
<keyword evidence="3 5" id="KW-0347">Helicase</keyword>
<sequence length="757" mass="89025">MSTQQQHPDFQQEIQRLEFTKRYLDVVIKTSESSKDQFQENMREAFHDVDWLDSSTSYSALLTNARFFEMSKDELKSLKNARVKPYFARIDFLQENQKETEQLYIGKTSLYSRENQEQIIVDWRSPIANLYYEGRLGEVHYESYEESFNGYLTLKRQFMIENGELDEIRDIDLTTTDELLQESLSKSSSNRLTEIISTIQEEQNRIIRADLNKPIIVQGAAGSGKTTIALHRISYFIYQYKENFAPEQLMILAPSRLFIDYISEALPELGVERVRQTTYQEYVQACLGIKLNLKPDNKLVRLLEEPESKDSQISAWISSTKGSPVFHLILSNYIRSIYKTFYPSEDFMVDKFRLFSYKKFIHLFKNDYNYLPLFKRLEKLKAILQNDVAKKKQNIIKKIETFYDERIERALYGGKDPEKRRQYVSDALDKKALRLNEIKKAIRTAVPSYMRQFPKKTLIQYYHELFNDPAMLCQFAEGKLTEQEAETLCQYSQALFSKKKYEREDLALMLYLQVHLFGIPKEIKAKNIVIDEAQDYSFMELISLKKALDTDMFTLVGDLAQGIHSYRGLTSWNEVLEEIFPRATYTELQKSYRTTVEIMEKANELLKLLPYSFPKVEPVVRHGERPRFIMRKNDLELVRQIEEQVSLLKQENFKTFAVIGKTMKDCQLLFSLFKEHSQMPVKLLEEQEKIPKDEIVIVPSFLAKGLEFDAVMIVSLEETFSRDSELDIKLLYVAMTRPLHRLYFYGESEDDFITNQA</sequence>
<dbReference type="RefSeq" id="WP_213104122.1">
    <property type="nucleotide sequence ID" value="NZ_JAGYPM010000005.1"/>
</dbReference>
<feature type="binding site" evidence="5">
    <location>
        <begin position="219"/>
        <end position="226"/>
    </location>
    <ligand>
        <name>ATP</name>
        <dbReference type="ChEBI" id="CHEBI:30616"/>
    </ligand>
</feature>
<reference evidence="7 8" key="1">
    <citation type="submission" date="2021-05" db="EMBL/GenBank/DDBJ databases">
        <title>Novel Bacillus species.</title>
        <authorList>
            <person name="Liu G."/>
        </authorList>
    </citation>
    <scope>NUCLEOTIDE SEQUENCE [LARGE SCALE GENOMIC DNA]</scope>
    <source>
        <strain evidence="7 8">FJAT-49705</strain>
    </source>
</reference>